<dbReference type="eggNOG" id="COG0451">
    <property type="taxonomic scope" value="Bacteria"/>
</dbReference>
<dbReference type="PANTHER" id="PTHR43245">
    <property type="entry name" value="BIFUNCTIONAL POLYMYXIN RESISTANCE PROTEIN ARNA"/>
    <property type="match status" value="1"/>
</dbReference>
<dbReference type="InterPro" id="IPR036291">
    <property type="entry name" value="NAD(P)-bd_dom_sf"/>
</dbReference>
<evidence type="ECO:0000313" key="2">
    <source>
        <dbReference type="EMBL" id="OLV17069.1"/>
    </source>
</evidence>
<dbReference type="RefSeq" id="WP_075834347.1">
    <property type="nucleotide sequence ID" value="NZ_MSTI01000115.1"/>
</dbReference>
<dbReference type="InterPro" id="IPR050177">
    <property type="entry name" value="Lipid_A_modif_metabolic_enz"/>
</dbReference>
<comment type="caution">
    <text evidence="2">The sequence shown here is derived from an EMBL/GenBank/DDBJ whole genome shotgun (WGS) entry which is preliminary data.</text>
</comment>
<protein>
    <submittedName>
        <fullName evidence="2">mRNA-binding protein</fullName>
    </submittedName>
</protein>
<dbReference type="SUPFAM" id="SSF51735">
    <property type="entry name" value="NAD(P)-binding Rossmann-fold domains"/>
    <property type="match status" value="1"/>
</dbReference>
<dbReference type="EMBL" id="MSTI01000115">
    <property type="protein sequence ID" value="OLV17069.1"/>
    <property type="molecule type" value="Genomic_DNA"/>
</dbReference>
<dbReference type="CDD" id="cd05265">
    <property type="entry name" value="SDR_a1"/>
    <property type="match status" value="1"/>
</dbReference>
<dbReference type="Proteomes" id="UP000186607">
    <property type="component" value="Unassembled WGS sequence"/>
</dbReference>
<evidence type="ECO:0000259" key="1">
    <source>
        <dbReference type="Pfam" id="PF01370"/>
    </source>
</evidence>
<sequence length="328" mass="36157">MKVLFIGGTGIISSACSELALAQGMELYLLNRGKSSRPVPDGAKVLRGDIRDPASVRQALGNLEFDVVVDWVAFTPENIETDLELFAGRTKQYVFISSASAYQKPLGHLPITESTPLHNPFWQYSRDKIACEDRLTRAYREDGFPVTVVRPSHTYDRTLLPMDGGWTVVDRMRRGKPVIVHGDGTSLWTLTHHRDFAVGFVGLLGRPAVIGEAVQITGDEWLTWNQIFELVAGAAGVKAQLVHVPSEVIAAFAPDWGAGLLGDKAHSAVFDNTKIKRLVPEFNATIPFARGVQEVLAWYDADPARQVVDEELDGLMDRIIGQIQTVRP</sequence>
<reference evidence="2 3" key="1">
    <citation type="submission" date="2017-01" db="EMBL/GenBank/DDBJ databases">
        <title>Genome Analysis of Deinococcus marmoris KOPRI26562.</title>
        <authorList>
            <person name="Kim J.H."/>
            <person name="Oh H.-M."/>
        </authorList>
    </citation>
    <scope>NUCLEOTIDE SEQUENCE [LARGE SCALE GENOMIC DNA]</scope>
    <source>
        <strain evidence="2 3">KOPRI26562</strain>
    </source>
</reference>
<organism evidence="2 3">
    <name type="scientific">Deinococcus marmoris</name>
    <dbReference type="NCBI Taxonomy" id="249408"/>
    <lineage>
        <taxon>Bacteria</taxon>
        <taxon>Thermotogati</taxon>
        <taxon>Deinococcota</taxon>
        <taxon>Deinococci</taxon>
        <taxon>Deinococcales</taxon>
        <taxon>Deinococcaceae</taxon>
        <taxon>Deinococcus</taxon>
    </lineage>
</organism>
<keyword evidence="3" id="KW-1185">Reference proteome</keyword>
<feature type="domain" description="NAD-dependent epimerase/dehydratase" evidence="1">
    <location>
        <begin position="4"/>
        <end position="209"/>
    </location>
</feature>
<dbReference type="Pfam" id="PF01370">
    <property type="entry name" value="Epimerase"/>
    <property type="match status" value="1"/>
</dbReference>
<dbReference type="STRING" id="249408.BOO71_0010021"/>
<proteinExistence type="predicted"/>
<dbReference type="OrthoDB" id="9776016at2"/>
<dbReference type="Gene3D" id="3.40.50.720">
    <property type="entry name" value="NAD(P)-binding Rossmann-like Domain"/>
    <property type="match status" value="1"/>
</dbReference>
<name>A0A1U7NVY5_9DEIO</name>
<dbReference type="InterPro" id="IPR001509">
    <property type="entry name" value="Epimerase_deHydtase"/>
</dbReference>
<evidence type="ECO:0000313" key="3">
    <source>
        <dbReference type="Proteomes" id="UP000186607"/>
    </source>
</evidence>
<accession>A0A1U7NVY5</accession>
<dbReference type="PROSITE" id="PS51257">
    <property type="entry name" value="PROKAR_LIPOPROTEIN"/>
    <property type="match status" value="1"/>
</dbReference>
<dbReference type="AlphaFoldDB" id="A0A1U7NVY5"/>
<gene>
    <name evidence="2" type="ORF">BOO71_0010021</name>
</gene>